<name>A0A084FWJ2_PSEDA</name>
<organism evidence="1 2">
    <name type="scientific">Pseudallescheria apiosperma</name>
    <name type="common">Scedosporium apiospermum</name>
    <dbReference type="NCBI Taxonomy" id="563466"/>
    <lineage>
        <taxon>Eukaryota</taxon>
        <taxon>Fungi</taxon>
        <taxon>Dikarya</taxon>
        <taxon>Ascomycota</taxon>
        <taxon>Pezizomycotina</taxon>
        <taxon>Sordariomycetes</taxon>
        <taxon>Hypocreomycetidae</taxon>
        <taxon>Microascales</taxon>
        <taxon>Microascaceae</taxon>
        <taxon>Scedosporium</taxon>
    </lineage>
</organism>
<sequence length="158" mass="17899">MASNTDSLEDSLRTLREEGFLILNDSQVGDLVSEMEDRGFPFLTSYGLHYCKQHILDNENVRPILEGLLGTCKLGHWIRYNSLPDRIECFRKGGRRAGLRALVVQQWAKGSQAVYYAGSHLHDLPAVPGERSLYETEEEELEKAGCKAIEKIFRDGEL</sequence>
<dbReference type="OMA" id="RMGSKPE"/>
<evidence type="ECO:0000313" key="1">
    <source>
        <dbReference type="EMBL" id="KEZ39454.1"/>
    </source>
</evidence>
<dbReference type="EMBL" id="JOWA01000143">
    <property type="protein sequence ID" value="KEZ39454.1"/>
    <property type="molecule type" value="Genomic_DNA"/>
</dbReference>
<dbReference type="AlphaFoldDB" id="A0A084FWJ2"/>
<keyword evidence="2" id="KW-1185">Reference proteome</keyword>
<dbReference type="HOGENOM" id="CLU_089702_0_0_1"/>
<dbReference type="OrthoDB" id="5068804at2759"/>
<proteinExistence type="predicted"/>
<accession>A0A084FWJ2</accession>
<gene>
    <name evidence="1" type="ORF">SAPIO_CDS9313</name>
</gene>
<dbReference type="VEuPathDB" id="FungiDB:SAPIO_CDS9313"/>
<reference evidence="1 2" key="1">
    <citation type="journal article" date="2014" name="Genome Announc.">
        <title>Draft genome sequence of the pathogenic fungus Scedosporium apiospermum.</title>
        <authorList>
            <person name="Vandeputte P."/>
            <person name="Ghamrawi S."/>
            <person name="Rechenmann M."/>
            <person name="Iltis A."/>
            <person name="Giraud S."/>
            <person name="Fleury M."/>
            <person name="Thornton C."/>
            <person name="Delhaes L."/>
            <person name="Meyer W."/>
            <person name="Papon N."/>
            <person name="Bouchara J.P."/>
        </authorList>
    </citation>
    <scope>NUCLEOTIDE SEQUENCE [LARGE SCALE GENOMIC DNA]</scope>
    <source>
        <strain evidence="1 2">IHEM 14462</strain>
    </source>
</reference>
<dbReference type="KEGG" id="sapo:SAPIO_CDS9313"/>
<evidence type="ECO:0000313" key="2">
    <source>
        <dbReference type="Proteomes" id="UP000028545"/>
    </source>
</evidence>
<dbReference type="RefSeq" id="XP_016639253.1">
    <property type="nucleotide sequence ID" value="XM_016790743.1"/>
</dbReference>
<comment type="caution">
    <text evidence="1">The sequence shown here is derived from an EMBL/GenBank/DDBJ whole genome shotgun (WGS) entry which is preliminary data.</text>
</comment>
<dbReference type="Proteomes" id="UP000028545">
    <property type="component" value="Unassembled WGS sequence"/>
</dbReference>
<dbReference type="GeneID" id="27728385"/>
<evidence type="ECO:0008006" key="3">
    <source>
        <dbReference type="Google" id="ProtNLM"/>
    </source>
</evidence>
<protein>
    <recommendedName>
        <fullName evidence="3">Phytanoyl-CoA dioxygenase</fullName>
    </recommendedName>
</protein>